<dbReference type="RefSeq" id="WP_159362051.1">
    <property type="nucleotide sequence ID" value="NZ_CP047394.1"/>
</dbReference>
<accession>A0A6I6UFL9</accession>
<name>A0A6I6UFL9_9BACI</name>
<dbReference type="AlphaFoldDB" id="A0A6I6UFL9"/>
<dbReference type="EMBL" id="CP047394">
    <property type="protein sequence ID" value="QHE61675.1"/>
    <property type="molecule type" value="Genomic_DNA"/>
</dbReference>
<dbReference type="Proteomes" id="UP000465062">
    <property type="component" value="Chromosome"/>
</dbReference>
<protein>
    <submittedName>
        <fullName evidence="1">Uncharacterized protein</fullName>
    </submittedName>
</protein>
<evidence type="ECO:0000313" key="1">
    <source>
        <dbReference type="EMBL" id="QHE61675.1"/>
    </source>
</evidence>
<proteinExistence type="predicted"/>
<organism evidence="1 2">
    <name type="scientific">Rossellomorea vietnamensis</name>
    <dbReference type="NCBI Taxonomy" id="218284"/>
    <lineage>
        <taxon>Bacteria</taxon>
        <taxon>Bacillati</taxon>
        <taxon>Bacillota</taxon>
        <taxon>Bacilli</taxon>
        <taxon>Bacillales</taxon>
        <taxon>Bacillaceae</taxon>
        <taxon>Rossellomorea</taxon>
    </lineage>
</organism>
<dbReference type="KEGG" id="bvq:FHE72_12100"/>
<evidence type="ECO:0000313" key="2">
    <source>
        <dbReference type="Proteomes" id="UP000465062"/>
    </source>
</evidence>
<sequence>MDKKMNVQLSPPWITYFNELKNTIGTDPEVTVGPLIPVDSQYIAIVTTTNNEKAAALATLLDPSIEFGNVTLTVIVVNNEQEIVTGLPCPLRSFAVAELVQVALEGNPYFERVVVKPQLPGGPNAVYPVFKAEVIQFFNDDISNLCNSFTGVASTVFSDVMKDDVCGVAILFSTDCEE</sequence>
<gene>
    <name evidence="1" type="ORF">FHE72_12100</name>
</gene>
<reference evidence="1 2" key="1">
    <citation type="submission" date="2019-06" db="EMBL/GenBank/DDBJ databases">
        <title>An operon consisting of a P-type ATPase gene and a transcriptional regular gene given the different cadmium resistance in Bacillus vietamensis 151-6 and Bacillus marisflavi 151-25.</title>
        <authorList>
            <person name="Yu X."/>
        </authorList>
    </citation>
    <scope>NUCLEOTIDE SEQUENCE [LARGE SCALE GENOMIC DNA]</scope>
    <source>
        <strain evidence="1 2">151-6</strain>
    </source>
</reference>